<keyword evidence="2" id="KW-1185">Reference proteome</keyword>
<name>A0ABQ5G9Z2_9ASTR</name>
<protein>
    <submittedName>
        <fullName evidence="1">Uncharacterized protein</fullName>
    </submittedName>
</protein>
<comment type="caution">
    <text evidence="1">The sequence shown here is derived from an EMBL/GenBank/DDBJ whole genome shotgun (WGS) entry which is preliminary data.</text>
</comment>
<feature type="non-terminal residue" evidence="1">
    <location>
        <position position="1"/>
    </location>
</feature>
<evidence type="ECO:0000313" key="1">
    <source>
        <dbReference type="EMBL" id="GJT72496.1"/>
    </source>
</evidence>
<dbReference type="Proteomes" id="UP001151760">
    <property type="component" value="Unassembled WGS sequence"/>
</dbReference>
<accession>A0ABQ5G9Z2</accession>
<dbReference type="EMBL" id="BQNB010018263">
    <property type="protein sequence ID" value="GJT72496.1"/>
    <property type="molecule type" value="Genomic_DNA"/>
</dbReference>
<reference evidence="1" key="1">
    <citation type="journal article" date="2022" name="Int. J. Mol. Sci.">
        <title>Draft Genome of Tanacetum Coccineum: Genomic Comparison of Closely Related Tanacetum-Family Plants.</title>
        <authorList>
            <person name="Yamashiro T."/>
            <person name="Shiraishi A."/>
            <person name="Nakayama K."/>
            <person name="Satake H."/>
        </authorList>
    </citation>
    <scope>NUCLEOTIDE SEQUENCE</scope>
</reference>
<proteinExistence type="predicted"/>
<gene>
    <name evidence="1" type="ORF">Tco_1031782</name>
</gene>
<evidence type="ECO:0000313" key="2">
    <source>
        <dbReference type="Proteomes" id="UP001151760"/>
    </source>
</evidence>
<organism evidence="1 2">
    <name type="scientific">Tanacetum coccineum</name>
    <dbReference type="NCBI Taxonomy" id="301880"/>
    <lineage>
        <taxon>Eukaryota</taxon>
        <taxon>Viridiplantae</taxon>
        <taxon>Streptophyta</taxon>
        <taxon>Embryophyta</taxon>
        <taxon>Tracheophyta</taxon>
        <taxon>Spermatophyta</taxon>
        <taxon>Magnoliopsida</taxon>
        <taxon>eudicotyledons</taxon>
        <taxon>Gunneridae</taxon>
        <taxon>Pentapetalae</taxon>
        <taxon>asterids</taxon>
        <taxon>campanulids</taxon>
        <taxon>Asterales</taxon>
        <taxon>Asteraceae</taxon>
        <taxon>Asteroideae</taxon>
        <taxon>Anthemideae</taxon>
        <taxon>Anthemidinae</taxon>
        <taxon>Tanacetum</taxon>
    </lineage>
</organism>
<sequence>ENERDMYHHDYDGDDGAISGKNGCQCEDI</sequence>
<reference evidence="1" key="2">
    <citation type="submission" date="2022-01" db="EMBL/GenBank/DDBJ databases">
        <authorList>
            <person name="Yamashiro T."/>
            <person name="Shiraishi A."/>
            <person name="Satake H."/>
            <person name="Nakayama K."/>
        </authorList>
    </citation>
    <scope>NUCLEOTIDE SEQUENCE</scope>
</reference>